<dbReference type="EMBL" id="JAIWYP010000005">
    <property type="protein sequence ID" value="KAH3827736.1"/>
    <property type="molecule type" value="Genomic_DNA"/>
</dbReference>
<proteinExistence type="predicted"/>
<reference evidence="1" key="2">
    <citation type="submission" date="2020-11" db="EMBL/GenBank/DDBJ databases">
        <authorList>
            <person name="McCartney M.A."/>
            <person name="Auch B."/>
            <person name="Kono T."/>
            <person name="Mallez S."/>
            <person name="Becker A."/>
            <person name="Gohl D.M."/>
            <person name="Silverstein K.A.T."/>
            <person name="Koren S."/>
            <person name="Bechman K.B."/>
            <person name="Herman A."/>
            <person name="Abrahante J.E."/>
            <person name="Garbe J."/>
        </authorList>
    </citation>
    <scope>NUCLEOTIDE SEQUENCE</scope>
    <source>
        <strain evidence="1">Duluth1</strain>
        <tissue evidence="1">Whole animal</tissue>
    </source>
</reference>
<protein>
    <submittedName>
        <fullName evidence="1">Uncharacterized protein</fullName>
    </submittedName>
</protein>
<organism evidence="1 2">
    <name type="scientific">Dreissena polymorpha</name>
    <name type="common">Zebra mussel</name>
    <name type="synonym">Mytilus polymorpha</name>
    <dbReference type="NCBI Taxonomy" id="45954"/>
    <lineage>
        <taxon>Eukaryota</taxon>
        <taxon>Metazoa</taxon>
        <taxon>Spiralia</taxon>
        <taxon>Lophotrochozoa</taxon>
        <taxon>Mollusca</taxon>
        <taxon>Bivalvia</taxon>
        <taxon>Autobranchia</taxon>
        <taxon>Heteroconchia</taxon>
        <taxon>Euheterodonta</taxon>
        <taxon>Imparidentia</taxon>
        <taxon>Neoheterodontei</taxon>
        <taxon>Myida</taxon>
        <taxon>Dreissenoidea</taxon>
        <taxon>Dreissenidae</taxon>
        <taxon>Dreissena</taxon>
    </lineage>
</organism>
<name>A0A9D4JXL6_DREPO</name>
<accession>A0A9D4JXL6</accession>
<reference evidence="1" key="1">
    <citation type="journal article" date="2019" name="bioRxiv">
        <title>The Genome of the Zebra Mussel, Dreissena polymorpha: A Resource for Invasive Species Research.</title>
        <authorList>
            <person name="McCartney M.A."/>
            <person name="Auch B."/>
            <person name="Kono T."/>
            <person name="Mallez S."/>
            <person name="Zhang Y."/>
            <person name="Obille A."/>
            <person name="Becker A."/>
            <person name="Abrahante J.E."/>
            <person name="Garbe J."/>
            <person name="Badalamenti J.P."/>
            <person name="Herman A."/>
            <person name="Mangelson H."/>
            <person name="Liachko I."/>
            <person name="Sullivan S."/>
            <person name="Sone E.D."/>
            <person name="Koren S."/>
            <person name="Silverstein K.A.T."/>
            <person name="Beckman K.B."/>
            <person name="Gohl D.M."/>
        </authorList>
    </citation>
    <scope>NUCLEOTIDE SEQUENCE</scope>
    <source>
        <strain evidence="1">Duluth1</strain>
        <tissue evidence="1">Whole animal</tissue>
    </source>
</reference>
<comment type="caution">
    <text evidence="1">The sequence shown here is derived from an EMBL/GenBank/DDBJ whole genome shotgun (WGS) entry which is preliminary data.</text>
</comment>
<sequence>MTYLTYHSTKHTSHITYATVSPPLQSLAPLAVEPESDLHMGQGLLVWIVFRVLGQLLYQIMAKQISMTFENHKKYGQ</sequence>
<keyword evidence="2" id="KW-1185">Reference proteome</keyword>
<evidence type="ECO:0000313" key="1">
    <source>
        <dbReference type="EMBL" id="KAH3827736.1"/>
    </source>
</evidence>
<gene>
    <name evidence="1" type="ORF">DPMN_129677</name>
</gene>
<dbReference type="Proteomes" id="UP000828390">
    <property type="component" value="Unassembled WGS sequence"/>
</dbReference>
<evidence type="ECO:0000313" key="2">
    <source>
        <dbReference type="Proteomes" id="UP000828390"/>
    </source>
</evidence>
<dbReference type="AlphaFoldDB" id="A0A9D4JXL6"/>